<gene>
    <name evidence="2" type="ORF">N7463_000290</name>
</gene>
<reference evidence="2" key="2">
    <citation type="journal article" date="2023" name="IMA Fungus">
        <title>Comparative genomic study of the Penicillium genus elucidates a diverse pangenome and 15 lateral gene transfer events.</title>
        <authorList>
            <person name="Petersen C."/>
            <person name="Sorensen T."/>
            <person name="Nielsen M.R."/>
            <person name="Sondergaard T.E."/>
            <person name="Sorensen J.L."/>
            <person name="Fitzpatrick D.A."/>
            <person name="Frisvad J.C."/>
            <person name="Nielsen K.L."/>
        </authorList>
    </citation>
    <scope>NUCLEOTIDE SEQUENCE</scope>
    <source>
        <strain evidence="2">IBT 29495</strain>
    </source>
</reference>
<keyword evidence="1" id="KW-0812">Transmembrane</keyword>
<evidence type="ECO:0000313" key="3">
    <source>
        <dbReference type="Proteomes" id="UP001149954"/>
    </source>
</evidence>
<dbReference type="InterPro" id="IPR021514">
    <property type="entry name" value="DUF3176"/>
</dbReference>
<dbReference type="AlphaFoldDB" id="A0A9X0CBD0"/>
<dbReference type="OrthoDB" id="5376804at2759"/>
<dbReference type="EMBL" id="JAPWDS010000001">
    <property type="protein sequence ID" value="KAJ5519837.1"/>
    <property type="molecule type" value="Genomic_DNA"/>
</dbReference>
<protein>
    <submittedName>
        <fullName evidence="2">Uncharacterized protein</fullName>
    </submittedName>
</protein>
<sequence>MQVFDQASRRSRGSLELLWFIAPSLASIGAVLTILSIAMDPFAQQIMSFQSQSVLAKNATIFAPRAQEYPMLWVILPAAVAVLSI</sequence>
<name>A0A9X0CBD0_9EURO</name>
<evidence type="ECO:0000313" key="2">
    <source>
        <dbReference type="EMBL" id="KAJ5519837.1"/>
    </source>
</evidence>
<accession>A0A9X0CBD0</accession>
<reference evidence="2" key="1">
    <citation type="submission" date="2022-12" db="EMBL/GenBank/DDBJ databases">
        <authorList>
            <person name="Petersen C."/>
        </authorList>
    </citation>
    <scope>NUCLEOTIDE SEQUENCE</scope>
    <source>
        <strain evidence="2">IBT 29495</strain>
    </source>
</reference>
<dbReference type="Proteomes" id="UP001149954">
    <property type="component" value="Unassembled WGS sequence"/>
</dbReference>
<keyword evidence="1" id="KW-1133">Transmembrane helix</keyword>
<feature type="transmembrane region" description="Helical" evidence="1">
    <location>
        <begin position="17"/>
        <end position="38"/>
    </location>
</feature>
<dbReference type="PANTHER" id="PTHR35394:SF5">
    <property type="entry name" value="DUF3176 DOMAIN-CONTAINING PROTEIN"/>
    <property type="match status" value="1"/>
</dbReference>
<evidence type="ECO:0000256" key="1">
    <source>
        <dbReference type="SAM" id="Phobius"/>
    </source>
</evidence>
<keyword evidence="3" id="KW-1185">Reference proteome</keyword>
<dbReference type="PANTHER" id="PTHR35394">
    <property type="entry name" value="DUF3176 DOMAIN-CONTAINING PROTEIN"/>
    <property type="match status" value="1"/>
</dbReference>
<organism evidence="2 3">
    <name type="scientific">Penicillium fimorum</name>
    <dbReference type="NCBI Taxonomy" id="1882269"/>
    <lineage>
        <taxon>Eukaryota</taxon>
        <taxon>Fungi</taxon>
        <taxon>Dikarya</taxon>
        <taxon>Ascomycota</taxon>
        <taxon>Pezizomycotina</taxon>
        <taxon>Eurotiomycetes</taxon>
        <taxon>Eurotiomycetidae</taxon>
        <taxon>Eurotiales</taxon>
        <taxon>Aspergillaceae</taxon>
        <taxon>Penicillium</taxon>
    </lineage>
</organism>
<proteinExistence type="predicted"/>
<keyword evidence="1" id="KW-0472">Membrane</keyword>
<comment type="caution">
    <text evidence="2">The sequence shown here is derived from an EMBL/GenBank/DDBJ whole genome shotgun (WGS) entry which is preliminary data.</text>
</comment>
<dbReference type="Pfam" id="PF11374">
    <property type="entry name" value="DUF3176"/>
    <property type="match status" value="1"/>
</dbReference>